<sequence length="59" mass="6856">MKLRQRWEVWKVTAHNAPIPNTSIQATRSRGQCIDAGGDARILFESDHRCHRHLRAISY</sequence>
<keyword evidence="2" id="KW-1185">Reference proteome</keyword>
<dbReference type="PATRIC" id="fig|1263870.3.peg.4894"/>
<dbReference type="AlphaFoldDB" id="M5TXI5"/>
<accession>M5TXI5</accession>
<proteinExistence type="predicted"/>
<dbReference type="EMBL" id="ANOH01000318">
    <property type="protein sequence ID" value="EMI53942.1"/>
    <property type="molecule type" value="Genomic_DNA"/>
</dbReference>
<gene>
    <name evidence="1" type="ORF">RSSM_04628</name>
</gene>
<dbReference type="Proteomes" id="UP000011885">
    <property type="component" value="Unassembled WGS sequence"/>
</dbReference>
<comment type="caution">
    <text evidence="1">The sequence shown here is derived from an EMBL/GenBank/DDBJ whole genome shotgun (WGS) entry which is preliminary data.</text>
</comment>
<evidence type="ECO:0000313" key="2">
    <source>
        <dbReference type="Proteomes" id="UP000011885"/>
    </source>
</evidence>
<name>M5TXI5_9BACT</name>
<organism evidence="1 2">
    <name type="scientific">Rhodopirellula sallentina SM41</name>
    <dbReference type="NCBI Taxonomy" id="1263870"/>
    <lineage>
        <taxon>Bacteria</taxon>
        <taxon>Pseudomonadati</taxon>
        <taxon>Planctomycetota</taxon>
        <taxon>Planctomycetia</taxon>
        <taxon>Pirellulales</taxon>
        <taxon>Pirellulaceae</taxon>
        <taxon>Rhodopirellula</taxon>
    </lineage>
</organism>
<protein>
    <submittedName>
        <fullName evidence="1">Uncharacterized protein</fullName>
    </submittedName>
</protein>
<reference evidence="1 2" key="1">
    <citation type="journal article" date="2013" name="Mar. Genomics">
        <title>Expression of sulfatases in Rhodopirellula baltica and the diversity of sulfatases in the genus Rhodopirellula.</title>
        <authorList>
            <person name="Wegner C.E."/>
            <person name="Richter-Heitmann T."/>
            <person name="Klindworth A."/>
            <person name="Klockow C."/>
            <person name="Richter M."/>
            <person name="Achstetter T."/>
            <person name="Glockner F.O."/>
            <person name="Harder J."/>
        </authorList>
    </citation>
    <scope>NUCLEOTIDE SEQUENCE [LARGE SCALE GENOMIC DNA]</scope>
    <source>
        <strain evidence="1 2">SM41</strain>
    </source>
</reference>
<evidence type="ECO:0000313" key="1">
    <source>
        <dbReference type="EMBL" id="EMI53942.1"/>
    </source>
</evidence>